<reference evidence="16" key="1">
    <citation type="journal article" date="2014" name="PLoS Negl. Trop. Dis.">
        <title>Identification and characterization of seminal fluid proteins in the Asian tiger mosquito, Aedes albopictus.</title>
        <authorList>
            <person name="Boes K.E."/>
            <person name="Ribeiro J.M."/>
            <person name="Wong A."/>
            <person name="Harrington L.C."/>
            <person name="Wolfner M.F."/>
            <person name="Sirot L.K."/>
        </authorList>
    </citation>
    <scope>NUCLEOTIDE SEQUENCE</scope>
    <source>
        <tissue evidence="16">Reproductive organs</tissue>
    </source>
</reference>
<dbReference type="GO" id="GO:0005829">
    <property type="term" value="C:cytosol"/>
    <property type="evidence" value="ECO:0007669"/>
    <property type="project" value="TreeGrafter"/>
</dbReference>
<keyword evidence="10" id="KW-0472">Membrane</keyword>
<evidence type="ECO:0000256" key="9">
    <source>
        <dbReference type="ARBA" id="ARBA00023036"/>
    </source>
</evidence>
<dbReference type="InterPro" id="IPR040335">
    <property type="entry name" value="MVB12A"/>
</dbReference>
<accession>A0A023EMY6</accession>
<evidence type="ECO:0000313" key="18">
    <source>
        <dbReference type="Proteomes" id="UP000069940"/>
    </source>
</evidence>
<evidence type="ECO:0000256" key="7">
    <source>
        <dbReference type="ARBA" id="ARBA00022753"/>
    </source>
</evidence>
<feature type="domain" description="MABP" evidence="15">
    <location>
        <begin position="23"/>
        <end position="167"/>
    </location>
</feature>
<dbReference type="GO" id="GO:0031902">
    <property type="term" value="C:late endosome membrane"/>
    <property type="evidence" value="ECO:0007669"/>
    <property type="project" value="UniProtKB-SubCell"/>
</dbReference>
<comment type="function">
    <text evidence="13">Component of the ESCRT-I complex, a regulator of vesicular trafficking process. Required for the sorting of endocytic ubiquitinated cargos into multivesicular bodies.</text>
</comment>
<organism evidence="16">
    <name type="scientific">Aedes albopictus</name>
    <name type="common">Asian tiger mosquito</name>
    <name type="synonym">Stegomyia albopicta</name>
    <dbReference type="NCBI Taxonomy" id="7160"/>
    <lineage>
        <taxon>Eukaryota</taxon>
        <taxon>Metazoa</taxon>
        <taxon>Ecdysozoa</taxon>
        <taxon>Arthropoda</taxon>
        <taxon>Hexapoda</taxon>
        <taxon>Insecta</taxon>
        <taxon>Pterygota</taxon>
        <taxon>Neoptera</taxon>
        <taxon>Endopterygota</taxon>
        <taxon>Diptera</taxon>
        <taxon>Nematocera</taxon>
        <taxon>Culicoidea</taxon>
        <taxon>Culicidae</taxon>
        <taxon>Culicinae</taxon>
        <taxon>Aedini</taxon>
        <taxon>Aedes</taxon>
        <taxon>Stegomyia</taxon>
    </lineage>
</organism>
<keyword evidence="18" id="KW-1185">Reference proteome</keyword>
<dbReference type="GO" id="GO:0042058">
    <property type="term" value="P:regulation of epidermal growth factor receptor signaling pathway"/>
    <property type="evidence" value="ECO:0007669"/>
    <property type="project" value="TreeGrafter"/>
</dbReference>
<evidence type="ECO:0000256" key="12">
    <source>
        <dbReference type="ARBA" id="ARBA00033024"/>
    </source>
</evidence>
<sequence length="303" mass="34425">MLKTKTQQQKNILNTIISALPDNRPITSLQLVEDFEKCPKNFQPINKTYDQDQDADLFRENILFGKRSCRYLCQSKTEGLPDYILETLKVIGEKEALPEGFSQLTRTADSEQKAWRKKQLVYRLAKKGVAKQAITDIILCSRLRQAPEGFTLAGEINSILICYKTTLIAHRAPPSVPSRQSITDLERTIEDLKIQAGHDKPLPQLPAEPVDHDYEQLLPSYQLSPNRPAPRPPVYSTGTLHVHTEMEGVPFILNPALCKLSFEIPPLYVVDSAAAREYDFHLERQILCTTKTTNAQNKNPFFH</sequence>
<dbReference type="GO" id="GO:0000813">
    <property type="term" value="C:ESCRT I complex"/>
    <property type="evidence" value="ECO:0007669"/>
    <property type="project" value="InterPro"/>
</dbReference>
<comment type="similarity">
    <text evidence="3">Belongs to the MVB12 family.</text>
</comment>
<keyword evidence="7" id="KW-0967">Endosome</keyword>
<dbReference type="Proteomes" id="UP000069940">
    <property type="component" value="Unassembled WGS sequence"/>
</dbReference>
<dbReference type="VEuPathDB" id="VectorBase:AALFPA_062215"/>
<dbReference type="VEuPathDB" id="VectorBase:AALC636_037446"/>
<evidence type="ECO:0000256" key="13">
    <source>
        <dbReference type="ARBA" id="ARBA00053101"/>
    </source>
</evidence>
<keyword evidence="8" id="KW-0653">Protein transport</keyword>
<evidence type="ECO:0000256" key="11">
    <source>
        <dbReference type="ARBA" id="ARBA00033002"/>
    </source>
</evidence>
<evidence type="ECO:0000313" key="17">
    <source>
        <dbReference type="EnsemblMetazoa" id="AALFPA23_001245.P1072"/>
    </source>
</evidence>
<dbReference type="PROSITE" id="PS51497">
    <property type="entry name" value="UMA"/>
    <property type="match status" value="1"/>
</dbReference>
<dbReference type="GeneID" id="115264563"/>
<dbReference type="InterPro" id="IPR023340">
    <property type="entry name" value="UMA"/>
</dbReference>
<dbReference type="GO" id="GO:0017124">
    <property type="term" value="F:SH3 domain binding"/>
    <property type="evidence" value="ECO:0007669"/>
    <property type="project" value="UniProtKB-KW"/>
</dbReference>
<dbReference type="PANTHER" id="PTHR31612">
    <property type="entry name" value="MULTIVESICULAR BODY SUBUNIT 12A"/>
    <property type="match status" value="1"/>
</dbReference>
<evidence type="ECO:0000259" key="14">
    <source>
        <dbReference type="PROSITE" id="PS51497"/>
    </source>
</evidence>
<dbReference type="EMBL" id="GAPW01002871">
    <property type="protein sequence ID" value="JAC10727.1"/>
    <property type="molecule type" value="mRNA"/>
</dbReference>
<feature type="domain" description="UMA" evidence="14">
    <location>
        <begin position="246"/>
        <end position="287"/>
    </location>
</feature>
<dbReference type="RefSeq" id="XP_029724247.2">
    <property type="nucleotide sequence ID" value="XM_029868387.2"/>
</dbReference>
<evidence type="ECO:0000256" key="10">
    <source>
        <dbReference type="ARBA" id="ARBA00023136"/>
    </source>
</evidence>
<evidence type="ECO:0000256" key="5">
    <source>
        <dbReference type="ARBA" id="ARBA00022448"/>
    </source>
</evidence>
<dbReference type="InterPro" id="IPR018798">
    <property type="entry name" value="MVB12A/B"/>
</dbReference>
<evidence type="ECO:0000256" key="2">
    <source>
        <dbReference type="ARBA" id="ARBA00004633"/>
    </source>
</evidence>
<dbReference type="InterPro" id="IPR023341">
    <property type="entry name" value="MABP"/>
</dbReference>
<proteinExistence type="evidence at transcript level"/>
<keyword evidence="5" id="KW-0813">Transport</keyword>
<evidence type="ECO:0000256" key="1">
    <source>
        <dbReference type="ARBA" id="ARBA00004496"/>
    </source>
</evidence>
<keyword evidence="6" id="KW-0963">Cytoplasm</keyword>
<dbReference type="GO" id="GO:0046755">
    <property type="term" value="P:viral budding"/>
    <property type="evidence" value="ECO:0007669"/>
    <property type="project" value="TreeGrafter"/>
</dbReference>
<dbReference type="EnsemblMetazoa" id="AALFPA23_001245.R1072">
    <property type="protein sequence ID" value="AALFPA23_001245.P1072"/>
    <property type="gene ID" value="AALFPA23_001245"/>
</dbReference>
<dbReference type="GO" id="GO:0015031">
    <property type="term" value="P:protein transport"/>
    <property type="evidence" value="ECO:0007669"/>
    <property type="project" value="UniProtKB-KW"/>
</dbReference>
<dbReference type="FunFam" id="2.100.10.50:FF:000002">
    <property type="entry name" value="Multivesicular body subunit 12B"/>
    <property type="match status" value="1"/>
</dbReference>
<evidence type="ECO:0000256" key="3">
    <source>
        <dbReference type="ARBA" id="ARBA00010432"/>
    </source>
</evidence>
<dbReference type="CTD" id="32791"/>
<dbReference type="KEGG" id="aalb:115264563"/>
<keyword evidence="9" id="KW-0729">SH3-binding</keyword>
<evidence type="ECO:0000256" key="8">
    <source>
        <dbReference type="ARBA" id="ARBA00022927"/>
    </source>
</evidence>
<protein>
    <recommendedName>
        <fullName evidence="4">Multivesicular body subunit 12A</fullName>
    </recommendedName>
    <alternativeName>
        <fullName evidence="12">ESCRT-I complex subunit MVB12A</fullName>
    </alternativeName>
    <alternativeName>
        <fullName evidence="11">Protein FAM125A</fullName>
    </alternativeName>
</protein>
<evidence type="ECO:0000313" key="16">
    <source>
        <dbReference type="EMBL" id="JAC10727.1"/>
    </source>
</evidence>
<dbReference type="GO" id="GO:0032510">
    <property type="term" value="P:endosome to lysosome transport via multivesicular body sorting pathway"/>
    <property type="evidence" value="ECO:0007669"/>
    <property type="project" value="TreeGrafter"/>
</dbReference>
<dbReference type="Pfam" id="PF10240">
    <property type="entry name" value="DUF2464"/>
    <property type="match status" value="1"/>
</dbReference>
<evidence type="ECO:0000256" key="4">
    <source>
        <dbReference type="ARBA" id="ARBA00017653"/>
    </source>
</evidence>
<dbReference type="VEuPathDB" id="VectorBase:AALC636_022230"/>
<reference evidence="17" key="3">
    <citation type="submission" date="2025-05" db="UniProtKB">
        <authorList>
            <consortium name="EnsemblMetazoa"/>
        </authorList>
    </citation>
    <scope>IDENTIFICATION</scope>
    <source>
        <strain evidence="17">Foshan</strain>
    </source>
</reference>
<dbReference type="GO" id="GO:0032801">
    <property type="term" value="P:receptor catabolic process"/>
    <property type="evidence" value="ECO:0007669"/>
    <property type="project" value="TreeGrafter"/>
</dbReference>
<name>A0A023EMY6_AEDAL</name>
<dbReference type="AlphaFoldDB" id="A0A023EMY6"/>
<dbReference type="PROSITE" id="PS51498">
    <property type="entry name" value="MABP"/>
    <property type="match status" value="1"/>
</dbReference>
<dbReference type="PANTHER" id="PTHR31612:SF2">
    <property type="entry name" value="MULTIVESICULAR BODY SUBUNIT 12A"/>
    <property type="match status" value="1"/>
</dbReference>
<dbReference type="GO" id="GO:0019075">
    <property type="term" value="P:virus maturation"/>
    <property type="evidence" value="ECO:0007669"/>
    <property type="project" value="TreeGrafter"/>
</dbReference>
<reference evidence="18" key="2">
    <citation type="journal article" date="2015" name="Proc. Natl. Acad. Sci. U.S.A.">
        <title>Genome sequence of the Asian Tiger mosquito, Aedes albopictus, reveals insights into its biology, genetics, and evolution.</title>
        <authorList>
            <person name="Chen X.G."/>
            <person name="Jiang X."/>
            <person name="Gu J."/>
            <person name="Xu M."/>
            <person name="Wu Y."/>
            <person name="Deng Y."/>
            <person name="Zhang C."/>
            <person name="Bonizzoni M."/>
            <person name="Dermauw W."/>
            <person name="Vontas J."/>
            <person name="Armbruster P."/>
            <person name="Huang X."/>
            <person name="Yang Y."/>
            <person name="Zhang H."/>
            <person name="He W."/>
            <person name="Peng H."/>
            <person name="Liu Y."/>
            <person name="Wu K."/>
            <person name="Chen J."/>
            <person name="Lirakis M."/>
            <person name="Topalis P."/>
            <person name="Van Leeuwen T."/>
            <person name="Hall A.B."/>
            <person name="Jiang X."/>
            <person name="Thorpe C."/>
            <person name="Mueller R.L."/>
            <person name="Sun C."/>
            <person name="Waterhouse R.M."/>
            <person name="Yan G."/>
            <person name="Tu Z.J."/>
            <person name="Fang X."/>
            <person name="James A.A."/>
        </authorList>
    </citation>
    <scope>NUCLEOTIDE SEQUENCE [LARGE SCALE GENOMIC DNA]</scope>
    <source>
        <strain evidence="18">Foshan</strain>
    </source>
</reference>
<dbReference type="VEuPathDB" id="VectorBase:AALF013629"/>
<evidence type="ECO:0000259" key="15">
    <source>
        <dbReference type="PROSITE" id="PS51498"/>
    </source>
</evidence>
<evidence type="ECO:0000256" key="6">
    <source>
        <dbReference type="ARBA" id="ARBA00022490"/>
    </source>
</evidence>
<comment type="subcellular location">
    <subcellularLocation>
        <location evidence="1">Cytoplasm</location>
    </subcellularLocation>
    <subcellularLocation>
        <location evidence="2">Late endosome membrane</location>
        <topology evidence="2">Peripheral membrane protein</topology>
    </subcellularLocation>
</comment>
<dbReference type="Gene3D" id="2.100.10.50">
    <property type="match status" value="1"/>
</dbReference>